<accession>H2C9P2</accession>
<evidence type="ECO:0000313" key="1">
    <source>
        <dbReference type="EMBL" id="EHP68868.1"/>
    </source>
</evidence>
<dbReference type="HOGENOM" id="CLU_3362588_0_0_2"/>
<reference evidence="1 2" key="1">
    <citation type="submission" date="2012-01" db="EMBL/GenBank/DDBJ databases">
        <title>Improved High-Quality Draft sequence of Metallosphaera yellowstonensis MK1.</title>
        <authorList>
            <consortium name="US DOE Joint Genome Institute"/>
            <person name="Lucas S."/>
            <person name="Han J."/>
            <person name="Cheng J.-F."/>
            <person name="Goodwin L."/>
            <person name="Pitluck S."/>
            <person name="Peters L."/>
            <person name="Teshima H."/>
            <person name="Detter J.C."/>
            <person name="Han C."/>
            <person name="Tapia R."/>
            <person name="Land M."/>
            <person name="Hauser L."/>
            <person name="Kyrpides N."/>
            <person name="Kozubal M."/>
            <person name="Macur R.E."/>
            <person name="Jay Z."/>
            <person name="Inskeep W."/>
            <person name="Woyke T."/>
        </authorList>
    </citation>
    <scope>NUCLEOTIDE SEQUENCE [LARGE SCALE GENOMIC DNA]</scope>
    <source>
        <strain evidence="1 2">MK1</strain>
    </source>
</reference>
<gene>
    <name evidence="1" type="ORF">MetMK1DRAFT_00033150</name>
</gene>
<protein>
    <submittedName>
        <fullName evidence="1">Uncharacterized protein</fullName>
    </submittedName>
</protein>
<dbReference type="EMBL" id="JH597770">
    <property type="protein sequence ID" value="EHP68868.1"/>
    <property type="molecule type" value="Genomic_DNA"/>
</dbReference>
<keyword evidence="2" id="KW-1185">Reference proteome</keyword>
<organism evidence="1 2">
    <name type="scientific">Metallosphaera yellowstonensis MK1</name>
    <dbReference type="NCBI Taxonomy" id="671065"/>
    <lineage>
        <taxon>Archaea</taxon>
        <taxon>Thermoproteota</taxon>
        <taxon>Thermoprotei</taxon>
        <taxon>Sulfolobales</taxon>
        <taxon>Sulfolobaceae</taxon>
        <taxon>Metallosphaera</taxon>
    </lineage>
</organism>
<sequence length="35" mass="4244">MEELLKKKARERALTWKIHLILIREISKEDCNTYA</sequence>
<dbReference type="AlphaFoldDB" id="H2C9P2"/>
<dbReference type="Proteomes" id="UP000003980">
    <property type="component" value="Unassembled WGS sequence"/>
</dbReference>
<proteinExistence type="predicted"/>
<evidence type="ECO:0000313" key="2">
    <source>
        <dbReference type="Proteomes" id="UP000003980"/>
    </source>
</evidence>
<name>H2C9P2_9CREN</name>